<organism evidence="2 3">
    <name type="scientific">Candidatus Nomurabacteria bacterium GW2011_GWF2_40_12</name>
    <dbReference type="NCBI Taxonomy" id="1618776"/>
    <lineage>
        <taxon>Bacteria</taxon>
        <taxon>Candidatus Nomuraibacteriota</taxon>
    </lineage>
</organism>
<sequence>MTSTRIVTLEVIILAMVVFCFIVIDESDTVLWSGLALGASLFLFVFAEADQFFLKNINRWRRVA</sequence>
<proteinExistence type="predicted"/>
<keyword evidence="1" id="KW-0812">Transmembrane</keyword>
<gene>
    <name evidence="2" type="ORF">UT78_C0024G0001</name>
</gene>
<evidence type="ECO:0000256" key="1">
    <source>
        <dbReference type="SAM" id="Phobius"/>
    </source>
</evidence>
<feature type="transmembrane region" description="Helical" evidence="1">
    <location>
        <begin position="30"/>
        <end position="54"/>
    </location>
</feature>
<dbReference type="AlphaFoldDB" id="A0A0G0T322"/>
<evidence type="ECO:0000313" key="2">
    <source>
        <dbReference type="EMBL" id="KKR41515.1"/>
    </source>
</evidence>
<reference evidence="2 3" key="1">
    <citation type="journal article" date="2015" name="Nature">
        <title>rRNA introns, odd ribosomes, and small enigmatic genomes across a large radiation of phyla.</title>
        <authorList>
            <person name="Brown C.T."/>
            <person name="Hug L.A."/>
            <person name="Thomas B.C."/>
            <person name="Sharon I."/>
            <person name="Castelle C.J."/>
            <person name="Singh A."/>
            <person name="Wilkins M.J."/>
            <person name="Williams K.H."/>
            <person name="Banfield J.F."/>
        </authorList>
    </citation>
    <scope>NUCLEOTIDE SEQUENCE [LARGE SCALE GENOMIC DNA]</scope>
</reference>
<dbReference type="EMBL" id="LBYC01000024">
    <property type="protein sequence ID" value="KKR41515.1"/>
    <property type="molecule type" value="Genomic_DNA"/>
</dbReference>
<accession>A0A0G0T322</accession>
<feature type="transmembrane region" description="Helical" evidence="1">
    <location>
        <begin position="7"/>
        <end position="24"/>
    </location>
</feature>
<protein>
    <submittedName>
        <fullName evidence="2">Uncharacterized protein</fullName>
    </submittedName>
</protein>
<name>A0A0G0T322_9BACT</name>
<keyword evidence="1" id="KW-0472">Membrane</keyword>
<keyword evidence="1" id="KW-1133">Transmembrane helix</keyword>
<comment type="caution">
    <text evidence="2">The sequence shown here is derived from an EMBL/GenBank/DDBJ whole genome shotgun (WGS) entry which is preliminary data.</text>
</comment>
<evidence type="ECO:0000313" key="3">
    <source>
        <dbReference type="Proteomes" id="UP000034301"/>
    </source>
</evidence>
<dbReference type="Proteomes" id="UP000034301">
    <property type="component" value="Unassembled WGS sequence"/>
</dbReference>